<feature type="transmembrane region" description="Helical" evidence="2">
    <location>
        <begin position="179"/>
        <end position="197"/>
    </location>
</feature>
<name>A0AAV9W0Y8_9PEZI</name>
<evidence type="ECO:0008006" key="5">
    <source>
        <dbReference type="Google" id="ProtNLM"/>
    </source>
</evidence>
<feature type="region of interest" description="Disordered" evidence="1">
    <location>
        <begin position="242"/>
        <end position="311"/>
    </location>
</feature>
<comment type="caution">
    <text evidence="3">The sequence shown here is derived from an EMBL/GenBank/DDBJ whole genome shotgun (WGS) entry which is preliminary data.</text>
</comment>
<feature type="transmembrane region" description="Helical" evidence="2">
    <location>
        <begin position="48"/>
        <end position="68"/>
    </location>
</feature>
<protein>
    <recommendedName>
        <fullName evidence="5">Cadmium resistance transporter</fullName>
    </recommendedName>
</protein>
<proteinExistence type="predicted"/>
<keyword evidence="2" id="KW-0472">Membrane</keyword>
<evidence type="ECO:0000256" key="2">
    <source>
        <dbReference type="SAM" id="Phobius"/>
    </source>
</evidence>
<feature type="transmembrane region" description="Helical" evidence="2">
    <location>
        <begin position="217"/>
        <end position="239"/>
    </location>
</feature>
<feature type="transmembrane region" description="Helical" evidence="2">
    <location>
        <begin position="75"/>
        <end position="93"/>
    </location>
</feature>
<feature type="compositionally biased region" description="Basic and acidic residues" evidence="1">
    <location>
        <begin position="275"/>
        <end position="291"/>
    </location>
</feature>
<keyword evidence="2" id="KW-1133">Transmembrane helix</keyword>
<accession>A0AAV9W0Y8</accession>
<keyword evidence="4" id="KW-1185">Reference proteome</keyword>
<organism evidence="3 4">
    <name type="scientific">Arthrobotrys musiformis</name>
    <dbReference type="NCBI Taxonomy" id="47236"/>
    <lineage>
        <taxon>Eukaryota</taxon>
        <taxon>Fungi</taxon>
        <taxon>Dikarya</taxon>
        <taxon>Ascomycota</taxon>
        <taxon>Pezizomycotina</taxon>
        <taxon>Orbiliomycetes</taxon>
        <taxon>Orbiliales</taxon>
        <taxon>Orbiliaceae</taxon>
        <taxon>Arthrobotrys</taxon>
    </lineage>
</organism>
<sequence length="311" mass="33570">MQFGKSLGVACSSFAITNIDDLFVLATFFAEASTSQSMTPLKITIGQYLGFTVIIIISMIGFGASLVLPYEPIGFLGFLPILLGIWSLLDWLLPSEEEEEEDGAGGSSLSGTKSVFKVAIVTVMNGGDNIGTYIPLFSQAKGAEIAVYVVTYYILIGVWCLAAMLVMKQRHVLQVAQKYACVVVPLLYMGLGVFIIIKSSCYPWSIERIDRSAPTHVGKIVMAVVTVVVLLVCIGAMTWSKWRKKGSGSPSHNVGDLDPSTVENSTDNNGCTVPMREHARDDTAADVRELNYDYPDLVSPPGANPDPPQST</sequence>
<dbReference type="AlphaFoldDB" id="A0AAV9W0Y8"/>
<feature type="compositionally biased region" description="Polar residues" evidence="1">
    <location>
        <begin position="261"/>
        <end position="271"/>
    </location>
</feature>
<dbReference type="InterPro" id="IPR004676">
    <property type="entry name" value="Cd-R_transporter"/>
</dbReference>
<evidence type="ECO:0000256" key="1">
    <source>
        <dbReference type="SAM" id="MobiDB-lite"/>
    </source>
</evidence>
<dbReference type="Proteomes" id="UP001370758">
    <property type="component" value="Unassembled WGS sequence"/>
</dbReference>
<feature type="compositionally biased region" description="Pro residues" evidence="1">
    <location>
        <begin position="302"/>
        <end position="311"/>
    </location>
</feature>
<reference evidence="3 4" key="1">
    <citation type="submission" date="2023-08" db="EMBL/GenBank/DDBJ databases">
        <authorList>
            <person name="Palmer J.M."/>
        </authorList>
    </citation>
    <scope>NUCLEOTIDE SEQUENCE [LARGE SCALE GENOMIC DNA]</scope>
    <source>
        <strain evidence="3 4">TWF481</strain>
    </source>
</reference>
<gene>
    <name evidence="3" type="ORF">TWF481_010444</name>
</gene>
<evidence type="ECO:0000313" key="4">
    <source>
        <dbReference type="Proteomes" id="UP001370758"/>
    </source>
</evidence>
<dbReference type="Pfam" id="PF03596">
    <property type="entry name" value="Cad"/>
    <property type="match status" value="1"/>
</dbReference>
<keyword evidence="2" id="KW-0812">Transmembrane</keyword>
<dbReference type="EMBL" id="JAVHJL010000007">
    <property type="protein sequence ID" value="KAK6500087.1"/>
    <property type="molecule type" value="Genomic_DNA"/>
</dbReference>
<evidence type="ECO:0000313" key="3">
    <source>
        <dbReference type="EMBL" id="KAK6500087.1"/>
    </source>
</evidence>
<feature type="transmembrane region" description="Helical" evidence="2">
    <location>
        <begin position="145"/>
        <end position="167"/>
    </location>
</feature>
<feature type="transmembrane region" description="Helical" evidence="2">
    <location>
        <begin position="7"/>
        <end position="28"/>
    </location>
</feature>